<sequence length="171" mass="20372">MIKRLIMRVNYKNTPEKYQTVAEIIITPLLDLLKSLTLLEEEIFERNRALDKEKEALGIPSNQLHPLWNDLMDDYFHRQIQLITGRVTQKCLEGGVRNSYGSPSEYNYVQRNDFSVDFIMTKAEEARVITHYQEALEMKHQFVLRLVDENWLLDEKFYGFEDEETWHLDSL</sequence>
<dbReference type="HOGENOM" id="CLU_1561993_0_0_9"/>
<evidence type="ECO:0000313" key="2">
    <source>
        <dbReference type="Proteomes" id="UP000002814"/>
    </source>
</evidence>
<reference evidence="1 2" key="1">
    <citation type="submission" date="2010-12" db="EMBL/GenBank/DDBJ databases">
        <authorList>
            <person name="Muzny D."/>
            <person name="Qin X."/>
            <person name="Deng J."/>
            <person name="Jiang H."/>
            <person name="Liu Y."/>
            <person name="Qu J."/>
            <person name="Song X.-Z."/>
            <person name="Zhang L."/>
            <person name="Thornton R."/>
            <person name="Coyle M."/>
            <person name="Francisco L."/>
            <person name="Jackson L."/>
            <person name="Javaid M."/>
            <person name="Korchina V."/>
            <person name="Kovar C."/>
            <person name="Mata R."/>
            <person name="Mathew T."/>
            <person name="Ngo R."/>
            <person name="Nguyen L."/>
            <person name="Nguyen N."/>
            <person name="Okwuonu G."/>
            <person name="Ongeri F."/>
            <person name="Pham C."/>
            <person name="Simmons D."/>
            <person name="Wilczek-Boney K."/>
            <person name="Hale W."/>
            <person name="Jakkamsetti A."/>
            <person name="Pham P."/>
            <person name="Ruth R."/>
            <person name="San Lucas F."/>
            <person name="Warren J."/>
            <person name="Zhang J."/>
            <person name="Zhao Z."/>
            <person name="Zhou C."/>
            <person name="Zhu D."/>
            <person name="Lee S."/>
            <person name="Bess C."/>
            <person name="Blankenburg K."/>
            <person name="Forbes L."/>
            <person name="Fu Q."/>
            <person name="Gubbala S."/>
            <person name="Hirani K."/>
            <person name="Jayaseelan J.C."/>
            <person name="Lara F."/>
            <person name="Munidasa M."/>
            <person name="Palculict T."/>
            <person name="Patil S."/>
            <person name="Pu L.-L."/>
            <person name="Saada N."/>
            <person name="Tang L."/>
            <person name="Weissenberger G."/>
            <person name="Zhu Y."/>
            <person name="Hemphill L."/>
            <person name="Shang Y."/>
            <person name="Youmans B."/>
            <person name="Ayvaz T."/>
            <person name="Ross M."/>
            <person name="Santibanez J."/>
            <person name="Aqrawi P."/>
            <person name="Gross S."/>
            <person name="Joshi V."/>
            <person name="Fowler G."/>
            <person name="Nazareth L."/>
            <person name="Reid J."/>
            <person name="Worley K."/>
            <person name="Petrosino J."/>
            <person name="Highlander S."/>
            <person name="Gibbs R."/>
        </authorList>
    </citation>
    <scope>NUCLEOTIDE SEQUENCE [LARGE SCALE GENOMIC DNA]</scope>
    <source>
        <strain evidence="1 2">ATCC 700641</strain>
    </source>
</reference>
<dbReference type="EMBL" id="AEQR01000019">
    <property type="protein sequence ID" value="EFV99104.1"/>
    <property type="molecule type" value="Genomic_DNA"/>
</dbReference>
<evidence type="ECO:0000313" key="1">
    <source>
        <dbReference type="EMBL" id="EFV99104.1"/>
    </source>
</evidence>
<protein>
    <recommendedName>
        <fullName evidence="3">NTF2 fold immunity protein domain-containing protein</fullName>
    </recommendedName>
</protein>
<dbReference type="Proteomes" id="UP000002814">
    <property type="component" value="Unassembled WGS sequence"/>
</dbReference>
<keyword evidence="2" id="KW-1185">Reference proteome</keyword>
<comment type="caution">
    <text evidence="1">The sequence shown here is derived from an EMBL/GenBank/DDBJ whole genome shotgun (WGS) entry which is preliminary data.</text>
</comment>
<organism evidence="1 2">
    <name type="scientific">Streptococcus australis ATCC 700641</name>
    <dbReference type="NCBI Taxonomy" id="888833"/>
    <lineage>
        <taxon>Bacteria</taxon>
        <taxon>Bacillati</taxon>
        <taxon>Bacillota</taxon>
        <taxon>Bacilli</taxon>
        <taxon>Lactobacillales</taxon>
        <taxon>Streptococcaceae</taxon>
        <taxon>Streptococcus</taxon>
    </lineage>
</organism>
<proteinExistence type="predicted"/>
<dbReference type="AlphaFoldDB" id="E7SAJ5"/>
<evidence type="ECO:0008006" key="3">
    <source>
        <dbReference type="Google" id="ProtNLM"/>
    </source>
</evidence>
<accession>E7SAJ5</accession>
<gene>
    <name evidence="1" type="ORF">HMPREF9421_1212</name>
</gene>
<dbReference type="eggNOG" id="ENOG5031QTZ">
    <property type="taxonomic scope" value="Bacteria"/>
</dbReference>
<name>E7SAJ5_9STRE</name>